<organism evidence="1 2">
    <name type="scientific">Lactuca sativa</name>
    <name type="common">Garden lettuce</name>
    <dbReference type="NCBI Taxonomy" id="4236"/>
    <lineage>
        <taxon>Eukaryota</taxon>
        <taxon>Viridiplantae</taxon>
        <taxon>Streptophyta</taxon>
        <taxon>Embryophyta</taxon>
        <taxon>Tracheophyta</taxon>
        <taxon>Spermatophyta</taxon>
        <taxon>Magnoliopsida</taxon>
        <taxon>eudicotyledons</taxon>
        <taxon>Gunneridae</taxon>
        <taxon>Pentapetalae</taxon>
        <taxon>asterids</taxon>
        <taxon>campanulids</taxon>
        <taxon>Asterales</taxon>
        <taxon>Asteraceae</taxon>
        <taxon>Cichorioideae</taxon>
        <taxon>Cichorieae</taxon>
        <taxon>Lactucinae</taxon>
        <taxon>Lactuca</taxon>
    </lineage>
</organism>
<sequence>MIINVLPFICFHLKTKCGLELFPEGSPTYLTTRMSKDQCKMGLFPSAAIPPPPTTGFPQSNPIAAAPPSWSGGSLCSTASTGRFSYVARECGSRRSVQCNGGAATPPATITEFILDEATSTKSILSMYGTTRNTLNTYMCYKEASYGYLSFTTRKTAFYDAQCVS</sequence>
<dbReference type="Proteomes" id="UP000235145">
    <property type="component" value="Unassembled WGS sequence"/>
</dbReference>
<dbReference type="InterPro" id="IPR037176">
    <property type="entry name" value="Osmotin/thaumatin-like_sf"/>
</dbReference>
<reference evidence="1 2" key="1">
    <citation type="journal article" date="2017" name="Nat. Commun.">
        <title>Genome assembly with in vitro proximity ligation data and whole-genome triplication in lettuce.</title>
        <authorList>
            <person name="Reyes-Chin-Wo S."/>
            <person name="Wang Z."/>
            <person name="Yang X."/>
            <person name="Kozik A."/>
            <person name="Arikit S."/>
            <person name="Song C."/>
            <person name="Xia L."/>
            <person name="Froenicke L."/>
            <person name="Lavelle D.O."/>
            <person name="Truco M.J."/>
            <person name="Xia R."/>
            <person name="Zhu S."/>
            <person name="Xu C."/>
            <person name="Xu H."/>
            <person name="Xu X."/>
            <person name="Cox K."/>
            <person name="Korf I."/>
            <person name="Meyers B.C."/>
            <person name="Michelmore R.W."/>
        </authorList>
    </citation>
    <scope>NUCLEOTIDE SEQUENCE [LARGE SCALE GENOMIC DNA]</scope>
    <source>
        <strain evidence="2">cv. Salinas</strain>
        <tissue evidence="1">Seedlings</tissue>
    </source>
</reference>
<proteinExistence type="predicted"/>
<protein>
    <submittedName>
        <fullName evidence="1">Uncharacterized protein</fullName>
    </submittedName>
</protein>
<accession>A0A9R1WJZ8</accession>
<gene>
    <name evidence="1" type="ORF">LSAT_V11C100031480</name>
</gene>
<evidence type="ECO:0000313" key="2">
    <source>
        <dbReference type="Proteomes" id="UP000235145"/>
    </source>
</evidence>
<dbReference type="Gene3D" id="2.60.110.10">
    <property type="entry name" value="Thaumatin"/>
    <property type="match status" value="1"/>
</dbReference>
<dbReference type="EMBL" id="NBSK02000001">
    <property type="protein sequence ID" value="KAJ0226846.1"/>
    <property type="molecule type" value="Genomic_DNA"/>
</dbReference>
<name>A0A9R1WJZ8_LACSA</name>
<dbReference type="AlphaFoldDB" id="A0A9R1WJZ8"/>
<comment type="caution">
    <text evidence="1">The sequence shown here is derived from an EMBL/GenBank/DDBJ whole genome shotgun (WGS) entry which is preliminary data.</text>
</comment>
<evidence type="ECO:0000313" key="1">
    <source>
        <dbReference type="EMBL" id="KAJ0226846.1"/>
    </source>
</evidence>
<dbReference type="SUPFAM" id="SSF49870">
    <property type="entry name" value="Osmotin, thaumatin-like protein"/>
    <property type="match status" value="1"/>
</dbReference>
<keyword evidence="2" id="KW-1185">Reference proteome</keyword>